<gene>
    <name evidence="2" type="ORF">FJR48_07300</name>
</gene>
<dbReference type="KEGG" id="sulg:FJR48_07300"/>
<protein>
    <submittedName>
        <fullName evidence="2">Uncharacterized protein</fullName>
    </submittedName>
</protein>
<dbReference type="OrthoDB" id="9996721at2"/>
<evidence type="ECO:0000313" key="3">
    <source>
        <dbReference type="Proteomes" id="UP000326944"/>
    </source>
</evidence>
<organism evidence="2 3">
    <name type="scientific">Sulfurimonas lithotrophica</name>
    <dbReference type="NCBI Taxonomy" id="2590022"/>
    <lineage>
        <taxon>Bacteria</taxon>
        <taxon>Pseudomonadati</taxon>
        <taxon>Campylobacterota</taxon>
        <taxon>Epsilonproteobacteria</taxon>
        <taxon>Campylobacterales</taxon>
        <taxon>Sulfurimonadaceae</taxon>
        <taxon>Sulfurimonas</taxon>
    </lineage>
</organism>
<proteinExistence type="predicted"/>
<evidence type="ECO:0000313" key="2">
    <source>
        <dbReference type="EMBL" id="QFR49548.1"/>
    </source>
</evidence>
<feature type="transmembrane region" description="Helical" evidence="1">
    <location>
        <begin position="38"/>
        <end position="56"/>
    </location>
</feature>
<keyword evidence="1" id="KW-0472">Membrane</keyword>
<sequence>MKKVLGLFFGLYLLYSAYDVYISGRFSPDGYYEIELGVFKYLVTSVFALLGFLVVYKTINRNEKISVNNETLIEYSKCPKCKKSYNYSELKDGMCPTCNVKTIEMEEYFKKYPEELNDV</sequence>
<dbReference type="AlphaFoldDB" id="A0A5P8P1E6"/>
<accession>A0A5P8P1E6</accession>
<dbReference type="EMBL" id="CP043617">
    <property type="protein sequence ID" value="QFR49548.1"/>
    <property type="molecule type" value="Genomic_DNA"/>
</dbReference>
<keyword evidence="1" id="KW-1133">Transmembrane helix</keyword>
<dbReference type="RefSeq" id="WP_152307492.1">
    <property type="nucleotide sequence ID" value="NZ_CP043617.1"/>
</dbReference>
<keyword evidence="1" id="KW-0812">Transmembrane</keyword>
<evidence type="ECO:0000256" key="1">
    <source>
        <dbReference type="SAM" id="Phobius"/>
    </source>
</evidence>
<reference evidence="2 3" key="1">
    <citation type="submission" date="2019-09" db="EMBL/GenBank/DDBJ databases">
        <title>Sulfurimonas gotlandica sp. nov., a chemoautotrophic and psychrotolerant epsilonproteobacterium isolated from a pelagic redoxcline, and an emended description of the genus Sulfurimonas.</title>
        <authorList>
            <person name="Wang S."/>
            <person name="Jiang L."/>
            <person name="Shao S."/>
        </authorList>
    </citation>
    <scope>NUCLEOTIDE SEQUENCE [LARGE SCALE GENOMIC DNA]</scope>
    <source>
        <strain evidence="2 3">GYSZ_1</strain>
    </source>
</reference>
<dbReference type="Proteomes" id="UP000326944">
    <property type="component" value="Chromosome"/>
</dbReference>
<keyword evidence="3" id="KW-1185">Reference proteome</keyword>
<name>A0A5P8P1E6_9BACT</name>